<accession>A0A9P7JZT7</accession>
<evidence type="ECO:0000313" key="2">
    <source>
        <dbReference type="EMBL" id="KAG2118673.1"/>
    </source>
</evidence>
<feature type="compositionally biased region" description="Low complexity" evidence="1">
    <location>
        <begin position="386"/>
        <end position="396"/>
    </location>
</feature>
<dbReference type="RefSeq" id="XP_041298782.1">
    <property type="nucleotide sequence ID" value="XM_041440893.1"/>
</dbReference>
<organism evidence="2 3">
    <name type="scientific">Suillus discolor</name>
    <dbReference type="NCBI Taxonomy" id="1912936"/>
    <lineage>
        <taxon>Eukaryota</taxon>
        <taxon>Fungi</taxon>
        <taxon>Dikarya</taxon>
        <taxon>Basidiomycota</taxon>
        <taxon>Agaricomycotina</taxon>
        <taxon>Agaricomycetes</taxon>
        <taxon>Agaricomycetidae</taxon>
        <taxon>Boletales</taxon>
        <taxon>Suillineae</taxon>
        <taxon>Suillaceae</taxon>
        <taxon>Suillus</taxon>
    </lineage>
</organism>
<feature type="compositionally biased region" description="Polar residues" evidence="1">
    <location>
        <begin position="682"/>
        <end position="696"/>
    </location>
</feature>
<feature type="region of interest" description="Disordered" evidence="1">
    <location>
        <begin position="250"/>
        <end position="324"/>
    </location>
</feature>
<dbReference type="AlphaFoldDB" id="A0A9P7JZT7"/>
<evidence type="ECO:0000313" key="3">
    <source>
        <dbReference type="Proteomes" id="UP000823399"/>
    </source>
</evidence>
<reference evidence="2" key="1">
    <citation type="journal article" date="2020" name="New Phytol.">
        <title>Comparative genomics reveals dynamic genome evolution in host specialist ectomycorrhizal fungi.</title>
        <authorList>
            <person name="Lofgren L.A."/>
            <person name="Nguyen N.H."/>
            <person name="Vilgalys R."/>
            <person name="Ruytinx J."/>
            <person name="Liao H.L."/>
            <person name="Branco S."/>
            <person name="Kuo A."/>
            <person name="LaButti K."/>
            <person name="Lipzen A."/>
            <person name="Andreopoulos W."/>
            <person name="Pangilinan J."/>
            <person name="Riley R."/>
            <person name="Hundley H."/>
            <person name="Na H."/>
            <person name="Barry K."/>
            <person name="Grigoriev I.V."/>
            <person name="Stajich J.E."/>
            <person name="Kennedy P.G."/>
        </authorList>
    </citation>
    <scope>NUCLEOTIDE SEQUENCE</scope>
    <source>
        <strain evidence="2">FC423</strain>
    </source>
</reference>
<sequence length="739" mass="80166">MPSNAITTTAAAATANQALIALLDRLNQLVEQVLRSQSEEEKMGLSRTIASQLNDAIRSYQTVATYIPLHLLSMAAEIHRAQRGTMCLVQVPDWNLVGSNEDICQGHPLYPKTLGPAPNHLHHLPCCLLQSLLYRLPVQQLASLECQPPRPVKKARKAAQKSKWILTDTDTDTDRIRIGNGKVKGKGKGNAKGKAKARSPSLDSDIEQMTIDVDDDLEVNTRNSTRNMMNKPIFMFTEITGVVINTRLMPPATADVTDSEYEPEEDDEDRMEPTDDSQSKRKPNVKPAKGEEPSKSGKYGAGADQPKVKGKGKRPHPKPIGAPLLPCERCTIMHLECESWVTKRGEVAHTCTLCNKWRMKCIRPMQPDTPATGTGTTTTPTPPVTPIATRSKTTAKSKTDINAQHPSPIPEEPDVNVEMDAGVTTTGLPSTAPDEVPAVSADNFCVDRWIELMDDSILPPAPFMDTPDDIRYSPIYPARTQRPPSPPTTSIPLQSHQRPCLLTDLEMQAMLAQIQINMDQLRTCDDMIHDELSHCIDRLQADYTEQLNSQKGLVDHLTVQMGGIARYLRDNSRTTAAMASTPPSFNPPPIVIPGTPIFPEIGSISALGRAITNNVFTPDVFSTNARPGGNGSPVTRHEQAPAPASTSTSTINPVPTTGESGPPMHPVGALLVPPSTVPMESMPSTSTLRTFITGPSNVPADGQSISAPLPNRSFAPQSRQQGRSVSARHAKNTSGNGPK</sequence>
<feature type="compositionally biased region" description="Polar residues" evidence="1">
    <location>
        <begin position="714"/>
        <end position="724"/>
    </location>
</feature>
<protein>
    <recommendedName>
        <fullName evidence="4">Zn(2)-C6 fungal-type domain-containing protein</fullName>
    </recommendedName>
</protein>
<keyword evidence="3" id="KW-1185">Reference proteome</keyword>
<feature type="compositionally biased region" description="Acidic residues" evidence="1">
    <location>
        <begin position="257"/>
        <end position="270"/>
    </location>
</feature>
<feature type="region of interest" description="Disordered" evidence="1">
    <location>
        <begin position="176"/>
        <end position="203"/>
    </location>
</feature>
<feature type="region of interest" description="Disordered" evidence="1">
    <location>
        <begin position="619"/>
        <end position="739"/>
    </location>
</feature>
<dbReference type="OrthoDB" id="2682142at2759"/>
<feature type="compositionally biased region" description="Basic residues" evidence="1">
    <location>
        <begin position="183"/>
        <end position="197"/>
    </location>
</feature>
<dbReference type="Proteomes" id="UP000823399">
    <property type="component" value="Unassembled WGS sequence"/>
</dbReference>
<name>A0A9P7JZT7_9AGAM</name>
<feature type="compositionally biased region" description="Low complexity" evidence="1">
    <location>
        <begin position="368"/>
        <end position="379"/>
    </location>
</feature>
<feature type="compositionally biased region" description="Polar residues" evidence="1">
    <location>
        <begin position="644"/>
        <end position="659"/>
    </location>
</feature>
<proteinExistence type="predicted"/>
<feature type="compositionally biased region" description="Basic residues" evidence="1">
    <location>
        <begin position="308"/>
        <end position="317"/>
    </location>
</feature>
<dbReference type="EMBL" id="JABBWM010000003">
    <property type="protein sequence ID" value="KAG2118673.1"/>
    <property type="molecule type" value="Genomic_DNA"/>
</dbReference>
<dbReference type="GeneID" id="64703152"/>
<gene>
    <name evidence="2" type="ORF">F5147DRAFT_767436</name>
</gene>
<evidence type="ECO:0000256" key="1">
    <source>
        <dbReference type="SAM" id="MobiDB-lite"/>
    </source>
</evidence>
<feature type="region of interest" description="Disordered" evidence="1">
    <location>
        <begin position="367"/>
        <end position="415"/>
    </location>
</feature>
<evidence type="ECO:0008006" key="4">
    <source>
        <dbReference type="Google" id="ProtNLM"/>
    </source>
</evidence>
<comment type="caution">
    <text evidence="2">The sequence shown here is derived from an EMBL/GenBank/DDBJ whole genome shotgun (WGS) entry which is preliminary data.</text>
</comment>